<gene>
    <name evidence="10" type="ORF">A5CBH24_18910</name>
</gene>
<feature type="transmembrane region" description="Helical" evidence="8">
    <location>
        <begin position="485"/>
        <end position="508"/>
    </location>
</feature>
<evidence type="ECO:0000256" key="1">
    <source>
        <dbReference type="ARBA" id="ARBA00004651"/>
    </source>
</evidence>
<dbReference type="GO" id="GO:0022857">
    <property type="term" value="F:transmembrane transporter activity"/>
    <property type="evidence" value="ECO:0007669"/>
    <property type="project" value="InterPro"/>
</dbReference>
<dbReference type="PANTHER" id="PTHR30445">
    <property type="entry name" value="K(+)_H(+) ANTIPORTER SUBUNIT KHTT"/>
    <property type="match status" value="1"/>
</dbReference>
<comment type="subcellular location">
    <subcellularLocation>
        <location evidence="1">Cell membrane</location>
        <topology evidence="1">Multi-pass membrane protein</topology>
    </subcellularLocation>
</comment>
<feature type="transmembrane region" description="Helical" evidence="8">
    <location>
        <begin position="96"/>
        <end position="118"/>
    </location>
</feature>
<feature type="transmembrane region" description="Helical" evidence="8">
    <location>
        <begin position="67"/>
        <end position="84"/>
    </location>
</feature>
<dbReference type="InterPro" id="IPR006512">
    <property type="entry name" value="YidE_YbjL"/>
</dbReference>
<evidence type="ECO:0000259" key="9">
    <source>
        <dbReference type="Pfam" id="PF06826"/>
    </source>
</evidence>
<dbReference type="NCBIfam" id="TIGR01625">
    <property type="entry name" value="YidE_YbjL_dupl"/>
    <property type="match status" value="2"/>
</dbReference>
<dbReference type="GeneID" id="78342610"/>
<comment type="similarity">
    <text evidence="2">Belongs to the AAE transporter (TC 2.A.81) family.</text>
</comment>
<feature type="transmembrane region" description="Helical" evidence="8">
    <location>
        <begin position="390"/>
        <end position="409"/>
    </location>
</feature>
<accession>A0A4Y1WWU3</accession>
<evidence type="ECO:0000256" key="8">
    <source>
        <dbReference type="SAM" id="Phobius"/>
    </source>
</evidence>
<evidence type="ECO:0000256" key="7">
    <source>
        <dbReference type="ARBA" id="ARBA00023136"/>
    </source>
</evidence>
<keyword evidence="4" id="KW-1003">Cell membrane</keyword>
<dbReference type="PANTHER" id="PTHR30445:SF9">
    <property type="match status" value="1"/>
</dbReference>
<reference evidence="11" key="1">
    <citation type="submission" date="2019-06" db="EMBL/GenBank/DDBJ databases">
        <title>Alistipes onderdonkii subsp. vulgaris subsp. nov., Alistipes dispar sp. nov. and Alistipes communis sp. nov., isolated from human faeces, and creation of Alistipes onderdonkii subsp. onderdonkii subsp. nov.</title>
        <authorList>
            <person name="Sakamoto M."/>
            <person name="Ikeyama N."/>
            <person name="Ogata Y."/>
            <person name="Suda W."/>
            <person name="Iino T."/>
            <person name="Hattori M."/>
            <person name="Ohkuma M."/>
        </authorList>
    </citation>
    <scope>NUCLEOTIDE SEQUENCE [LARGE SCALE GENOMIC DNA]</scope>
    <source>
        <strain evidence="11">5CBH24</strain>
    </source>
</reference>
<evidence type="ECO:0000313" key="10">
    <source>
        <dbReference type="EMBL" id="BBL04578.1"/>
    </source>
</evidence>
<dbReference type="InterPro" id="IPR050144">
    <property type="entry name" value="AAE_transporter"/>
</dbReference>
<dbReference type="Proteomes" id="UP000318946">
    <property type="component" value="Chromosome"/>
</dbReference>
<feature type="transmembrane region" description="Helical" evidence="8">
    <location>
        <begin position="12"/>
        <end position="30"/>
    </location>
</feature>
<protein>
    <submittedName>
        <fullName evidence="10">Putative transporter</fullName>
    </submittedName>
</protein>
<name>A0A4Y1WWU3_9BACT</name>
<keyword evidence="5 8" id="KW-0812">Transmembrane</keyword>
<dbReference type="SUPFAM" id="SSF116726">
    <property type="entry name" value="TrkA C-terminal domain-like"/>
    <property type="match status" value="1"/>
</dbReference>
<dbReference type="GO" id="GO:0006813">
    <property type="term" value="P:potassium ion transport"/>
    <property type="evidence" value="ECO:0007669"/>
    <property type="project" value="InterPro"/>
</dbReference>
<feature type="transmembrane region" description="Helical" evidence="8">
    <location>
        <begin position="547"/>
        <end position="567"/>
    </location>
</feature>
<dbReference type="GO" id="GO:0005886">
    <property type="term" value="C:plasma membrane"/>
    <property type="evidence" value="ECO:0007669"/>
    <property type="project" value="UniProtKB-SubCell"/>
</dbReference>
<feature type="transmembrane region" description="Helical" evidence="8">
    <location>
        <begin position="457"/>
        <end position="478"/>
    </location>
</feature>
<evidence type="ECO:0000313" key="11">
    <source>
        <dbReference type="Proteomes" id="UP000318946"/>
    </source>
</evidence>
<evidence type="ECO:0000256" key="5">
    <source>
        <dbReference type="ARBA" id="ARBA00022692"/>
    </source>
</evidence>
<feature type="transmembrane region" description="Helical" evidence="8">
    <location>
        <begin position="37"/>
        <end position="55"/>
    </location>
</feature>
<organism evidence="10 11">
    <name type="scientific">Alistipes communis</name>
    <dbReference type="NCBI Taxonomy" id="2585118"/>
    <lineage>
        <taxon>Bacteria</taxon>
        <taxon>Pseudomonadati</taxon>
        <taxon>Bacteroidota</taxon>
        <taxon>Bacteroidia</taxon>
        <taxon>Bacteroidales</taxon>
        <taxon>Rikenellaceae</taxon>
        <taxon>Alistipes</taxon>
    </lineage>
</organism>
<keyword evidence="7 8" id="KW-0472">Membrane</keyword>
<evidence type="ECO:0000256" key="4">
    <source>
        <dbReference type="ARBA" id="ARBA00022475"/>
    </source>
</evidence>
<evidence type="ECO:0000256" key="3">
    <source>
        <dbReference type="ARBA" id="ARBA00022448"/>
    </source>
</evidence>
<dbReference type="InterPro" id="IPR036721">
    <property type="entry name" value="RCK_C_sf"/>
</dbReference>
<evidence type="ECO:0000256" key="2">
    <source>
        <dbReference type="ARBA" id="ARBA00009854"/>
    </source>
</evidence>
<sequence>MFADIHFIDFLRANPALAVFVTLALGFLVGKLRWRSFSLGTVTSVLLVGVVVGQLKIEIPEPAKTLFFLLFLFSVGYAVGPQFFRGLKRDGLPQVGFAVVVCLLCLGSTWLCATLMGYDVAQAAGLLAGSQTMSAVLGVATDTIRQLPDGQAIDLDAMPVCYAVTYIFGTAGSAWILGTLGPRLLGGVEKVHKAALDLESKLGDDVSFTAGFDPAARAIVFRAYKAENDWFGQRHTVAEFERYMQSQKKLIFVERLRQRGRIADDVTPRTTIYPGDTLVVSGRRQYVIEEEDWIGTEVEDAELTNFSVQSLPVVVSKRGAAGQYVRNILKRKEMHGVNIRSILRAGVKIPVLAGGKLDAGDRLELVGLPQDVRRAAPTLGFSDPVSEKTGMPLVGLGIFLGGLLFGWLLMTRIGAVPLSLTVSGGVLIAGLFCGWLHARYPHVGNIPQPTLWFMNNVGLNTFIAIVGISTGPTFIQGFQEVGWSLFLIGAAATSIPLVAGIFIGRYLFRFNDALTLGCVAGARTTTAALGAVEETIQSNVPSMGYTITYAIGNTLLIIWGVVIVLLIA</sequence>
<feature type="domain" description="YidE/YbjL duplication" evidence="9">
    <location>
        <begin position="19"/>
        <end position="174"/>
    </location>
</feature>
<dbReference type="EMBL" id="AP019735">
    <property type="protein sequence ID" value="BBL04578.1"/>
    <property type="molecule type" value="Genomic_DNA"/>
</dbReference>
<dbReference type="KEGG" id="acou:A5CBH24_18910"/>
<keyword evidence="6 8" id="KW-1133">Transmembrane helix</keyword>
<evidence type="ECO:0000256" key="6">
    <source>
        <dbReference type="ARBA" id="ARBA00022989"/>
    </source>
</evidence>
<dbReference type="Pfam" id="PF06826">
    <property type="entry name" value="Asp-Al_Ex"/>
    <property type="match status" value="2"/>
</dbReference>
<keyword evidence="3" id="KW-0813">Transport</keyword>
<dbReference type="AlphaFoldDB" id="A0A4Y1WWU3"/>
<dbReference type="RefSeq" id="WP_141412997.1">
    <property type="nucleotide sequence ID" value="NZ_AP019735.1"/>
</dbReference>
<feature type="transmembrane region" description="Helical" evidence="8">
    <location>
        <begin position="416"/>
        <end position="437"/>
    </location>
</feature>
<dbReference type="OrthoDB" id="9155749at2"/>
<keyword evidence="11" id="KW-1185">Reference proteome</keyword>
<feature type="domain" description="YidE/YbjL duplication" evidence="9">
    <location>
        <begin position="397"/>
        <end position="564"/>
    </location>
</feature>
<dbReference type="NCBIfam" id="TIGR03802">
    <property type="entry name" value="Asp_Ala_antiprt"/>
    <property type="match status" value="1"/>
</dbReference>
<proteinExistence type="inferred from homology"/>
<dbReference type="InterPro" id="IPR022457">
    <property type="entry name" value="Asp_Ala_antiprt"/>
</dbReference>